<organism evidence="3 4">
    <name type="scientific">Faucicola osloensis</name>
    <name type="common">Moraxella osloensis</name>
    <dbReference type="NCBI Taxonomy" id="34062"/>
    <lineage>
        <taxon>Bacteria</taxon>
        <taxon>Pseudomonadati</taxon>
        <taxon>Pseudomonadota</taxon>
        <taxon>Gammaproteobacteria</taxon>
        <taxon>Moraxellales</taxon>
        <taxon>Moraxellaceae</taxon>
        <taxon>Faucicola</taxon>
    </lineage>
</organism>
<evidence type="ECO:0008006" key="5">
    <source>
        <dbReference type="Google" id="ProtNLM"/>
    </source>
</evidence>
<feature type="signal peptide" evidence="2">
    <location>
        <begin position="1"/>
        <end position="30"/>
    </location>
</feature>
<evidence type="ECO:0000313" key="4">
    <source>
        <dbReference type="Proteomes" id="UP000229340"/>
    </source>
</evidence>
<accession>A0A2D2LTS3</accession>
<gene>
    <name evidence="3" type="ORF">NP7_03585</name>
</gene>
<name>A0A2D2LTS3_FAUOS</name>
<sequence length="186" mass="20472">MQKKSRARVSAVLTKVGMAMVCALSLNLAACNKPQSPATTSSDGEKPSPTLSQPAASDDVFVGCYTVSHTEPAQIKISKNGDSKNGESYAMQMREFNDPSKNWDKPEAMQVIATDSPDIQKYFDIKADEHQYLEKVIARPDRVFVLAKITDSFASLNPQFDSPYLGYIYKGSNTVYKVACEQTTNL</sequence>
<reference evidence="4" key="1">
    <citation type="submission" date="2017-11" db="EMBL/GenBank/DDBJ databases">
        <title>Complete genome sequence of Moraxella osloensis NP7 isolated from human skin.</title>
        <authorList>
            <person name="Lee K."/>
            <person name="Lim J.Y."/>
            <person name="Hwang I."/>
        </authorList>
    </citation>
    <scope>NUCLEOTIDE SEQUENCE [LARGE SCALE GENOMIC DNA]</scope>
    <source>
        <strain evidence="4">NP7</strain>
    </source>
</reference>
<proteinExistence type="predicted"/>
<keyword evidence="2" id="KW-0732">Signal</keyword>
<evidence type="ECO:0000313" key="3">
    <source>
        <dbReference type="EMBL" id="ATR78421.1"/>
    </source>
</evidence>
<dbReference type="STRING" id="34062.AXE82_10425"/>
<dbReference type="EMBL" id="CP024443">
    <property type="protein sequence ID" value="ATR78421.1"/>
    <property type="molecule type" value="Genomic_DNA"/>
</dbReference>
<feature type="region of interest" description="Disordered" evidence="1">
    <location>
        <begin position="33"/>
        <end position="56"/>
    </location>
</feature>
<feature type="chain" id="PRO_5013662579" description="Lipoprotein" evidence="2">
    <location>
        <begin position="31"/>
        <end position="186"/>
    </location>
</feature>
<dbReference type="Proteomes" id="UP000229340">
    <property type="component" value="Chromosome"/>
</dbReference>
<dbReference type="AlphaFoldDB" id="A0A2D2LTS3"/>
<evidence type="ECO:0000256" key="1">
    <source>
        <dbReference type="SAM" id="MobiDB-lite"/>
    </source>
</evidence>
<evidence type="ECO:0000256" key="2">
    <source>
        <dbReference type="SAM" id="SignalP"/>
    </source>
</evidence>
<protein>
    <recommendedName>
        <fullName evidence="5">Lipoprotein</fullName>
    </recommendedName>
</protein>
<dbReference type="RefSeq" id="WP_100269729.1">
    <property type="nucleotide sequence ID" value="NZ_CP024443.1"/>
</dbReference>
<feature type="compositionally biased region" description="Polar residues" evidence="1">
    <location>
        <begin position="33"/>
        <end position="42"/>
    </location>
</feature>